<dbReference type="Proteomes" id="UP001302126">
    <property type="component" value="Unassembled WGS sequence"/>
</dbReference>
<dbReference type="EMBL" id="MU864388">
    <property type="protein sequence ID" value="KAK4188477.1"/>
    <property type="molecule type" value="Genomic_DNA"/>
</dbReference>
<evidence type="ECO:0000313" key="2">
    <source>
        <dbReference type="Proteomes" id="UP001302126"/>
    </source>
</evidence>
<reference evidence="1" key="1">
    <citation type="journal article" date="2023" name="Mol. Phylogenet. Evol.">
        <title>Genome-scale phylogeny and comparative genomics of the fungal order Sordariales.</title>
        <authorList>
            <person name="Hensen N."/>
            <person name="Bonometti L."/>
            <person name="Westerberg I."/>
            <person name="Brannstrom I.O."/>
            <person name="Guillou S."/>
            <person name="Cros-Aarteil S."/>
            <person name="Calhoun S."/>
            <person name="Haridas S."/>
            <person name="Kuo A."/>
            <person name="Mondo S."/>
            <person name="Pangilinan J."/>
            <person name="Riley R."/>
            <person name="LaButti K."/>
            <person name="Andreopoulos B."/>
            <person name="Lipzen A."/>
            <person name="Chen C."/>
            <person name="Yan M."/>
            <person name="Daum C."/>
            <person name="Ng V."/>
            <person name="Clum A."/>
            <person name="Steindorff A."/>
            <person name="Ohm R.A."/>
            <person name="Martin F."/>
            <person name="Silar P."/>
            <person name="Natvig D.O."/>
            <person name="Lalanne C."/>
            <person name="Gautier V."/>
            <person name="Ament-Velasquez S.L."/>
            <person name="Kruys A."/>
            <person name="Hutchinson M.I."/>
            <person name="Powell A.J."/>
            <person name="Barry K."/>
            <person name="Miller A.N."/>
            <person name="Grigoriev I.V."/>
            <person name="Debuchy R."/>
            <person name="Gladieux P."/>
            <person name="Hiltunen Thoren M."/>
            <person name="Johannesson H."/>
        </authorList>
    </citation>
    <scope>NUCLEOTIDE SEQUENCE</scope>
    <source>
        <strain evidence="1">PSN309</strain>
    </source>
</reference>
<sequence>MLDSHSGGNLGSNIRQYPGLLSSDHSLDLNAEARYFGSDELGWWNFAIQGPSGPEAELTMVRCTACKKWQQDYNFCVRLGGHRVALKARYSFLGASFAAIYRAFSHAPYLKDLPPAERQQILDELPLSLDGERYIDNDAGPDDLVRCVFADDWEAGNARQIMLPTARRCVERFQFLLLDPTKIPLPAHVNRYRMFQAEFRFCWEWEQVEYEYNCRNWQLFQFANCEGPHIYNLTKPCGCTPLCVSRVLPDGKTRVHEAMFGTDHGDKPMRLLLDTWVVQLLTSNLKACKLYLSMVDKDLAAMYDASPIIIDWDGVRLYIFN</sequence>
<accession>A0AAN6WXV0</accession>
<gene>
    <name evidence="1" type="ORF">QBC35DRAFT_473624</name>
</gene>
<reference evidence="1" key="2">
    <citation type="submission" date="2023-05" db="EMBL/GenBank/DDBJ databases">
        <authorList>
            <consortium name="Lawrence Berkeley National Laboratory"/>
            <person name="Steindorff A."/>
            <person name="Hensen N."/>
            <person name="Bonometti L."/>
            <person name="Westerberg I."/>
            <person name="Brannstrom I.O."/>
            <person name="Guillou S."/>
            <person name="Cros-Aarteil S."/>
            <person name="Calhoun S."/>
            <person name="Haridas S."/>
            <person name="Kuo A."/>
            <person name="Mondo S."/>
            <person name="Pangilinan J."/>
            <person name="Riley R."/>
            <person name="Labutti K."/>
            <person name="Andreopoulos B."/>
            <person name="Lipzen A."/>
            <person name="Chen C."/>
            <person name="Yanf M."/>
            <person name="Daum C."/>
            <person name="Ng V."/>
            <person name="Clum A."/>
            <person name="Ohm R."/>
            <person name="Martin F."/>
            <person name="Silar P."/>
            <person name="Natvig D."/>
            <person name="Lalanne C."/>
            <person name="Gautier V."/>
            <person name="Ament-Velasquez S.L."/>
            <person name="Kruys A."/>
            <person name="Hutchinson M.I."/>
            <person name="Powell A.J."/>
            <person name="Barry K."/>
            <person name="Miller A.N."/>
            <person name="Grigoriev I.V."/>
            <person name="Debuchy R."/>
            <person name="Gladieux P."/>
            <person name="Thoren M.H."/>
            <person name="Johannesson H."/>
        </authorList>
    </citation>
    <scope>NUCLEOTIDE SEQUENCE</scope>
    <source>
        <strain evidence="1">PSN309</strain>
    </source>
</reference>
<organism evidence="1 2">
    <name type="scientific">Podospora australis</name>
    <dbReference type="NCBI Taxonomy" id="1536484"/>
    <lineage>
        <taxon>Eukaryota</taxon>
        <taxon>Fungi</taxon>
        <taxon>Dikarya</taxon>
        <taxon>Ascomycota</taxon>
        <taxon>Pezizomycotina</taxon>
        <taxon>Sordariomycetes</taxon>
        <taxon>Sordariomycetidae</taxon>
        <taxon>Sordariales</taxon>
        <taxon>Podosporaceae</taxon>
        <taxon>Podospora</taxon>
    </lineage>
</organism>
<name>A0AAN6WXV0_9PEZI</name>
<protein>
    <submittedName>
        <fullName evidence="1">Uncharacterized protein</fullName>
    </submittedName>
</protein>
<dbReference type="AlphaFoldDB" id="A0AAN6WXV0"/>
<proteinExistence type="predicted"/>
<evidence type="ECO:0000313" key="1">
    <source>
        <dbReference type="EMBL" id="KAK4188477.1"/>
    </source>
</evidence>
<comment type="caution">
    <text evidence="1">The sequence shown here is derived from an EMBL/GenBank/DDBJ whole genome shotgun (WGS) entry which is preliminary data.</text>
</comment>
<keyword evidence="2" id="KW-1185">Reference proteome</keyword>